<dbReference type="InterPro" id="IPR000215">
    <property type="entry name" value="Serpin_fam"/>
</dbReference>
<dbReference type="Pfam" id="PF00079">
    <property type="entry name" value="Serpin"/>
    <property type="match status" value="1"/>
</dbReference>
<dbReference type="GO" id="GO:0004867">
    <property type="term" value="F:serine-type endopeptidase inhibitor activity"/>
    <property type="evidence" value="ECO:0007669"/>
    <property type="project" value="InterPro"/>
</dbReference>
<dbReference type="PROSITE" id="PS51257">
    <property type="entry name" value="PROKAR_LIPOPROTEIN"/>
    <property type="match status" value="1"/>
</dbReference>
<dbReference type="InterPro" id="IPR042185">
    <property type="entry name" value="Serpin_sf_2"/>
</dbReference>
<evidence type="ECO:0000259" key="2">
    <source>
        <dbReference type="SMART" id="SM00093"/>
    </source>
</evidence>
<dbReference type="InterPro" id="IPR023795">
    <property type="entry name" value="Serpin_CS"/>
</dbReference>
<comment type="similarity">
    <text evidence="1">Belongs to the serpin family.</text>
</comment>
<dbReference type="InterPro" id="IPR036186">
    <property type="entry name" value="Serpin_sf"/>
</dbReference>
<name>A0A7C3N9J6_UNCW3</name>
<dbReference type="PANTHER" id="PTHR11461:SF211">
    <property type="entry name" value="GH10112P-RELATED"/>
    <property type="match status" value="1"/>
</dbReference>
<dbReference type="PROSITE" id="PS00284">
    <property type="entry name" value="SERPIN"/>
    <property type="match status" value="1"/>
</dbReference>
<evidence type="ECO:0000313" key="3">
    <source>
        <dbReference type="EMBL" id="HFK24145.1"/>
    </source>
</evidence>
<dbReference type="EMBL" id="DSTT01000005">
    <property type="protein sequence ID" value="HFK24145.1"/>
    <property type="molecule type" value="Genomic_DNA"/>
</dbReference>
<dbReference type="Gene3D" id="2.10.310.10">
    <property type="entry name" value="Serpins superfamily"/>
    <property type="match status" value="1"/>
</dbReference>
<dbReference type="Gene3D" id="2.30.39.10">
    <property type="entry name" value="Alpha-1-antitrypsin, domain 1"/>
    <property type="match status" value="1"/>
</dbReference>
<dbReference type="Gene3D" id="3.30.497.10">
    <property type="entry name" value="Antithrombin, subunit I, domain 2"/>
    <property type="match status" value="1"/>
</dbReference>
<sequence>MKRIFYIFIFIFFLFSCAKADMGKKVEDKSSDIKVDNFYNVFGFELLNRLYDKDENVVISPFSISTALAITYEGAGGETEKEIKKVFHFPDKESLRKIYSNQLKKFDKESKEITIKISNGLWMEKSYKFREDYPERIKESYNSFAQKLDFINETEESRLKINKFIEDFTKEKIKDFIPKGMIDESTALVITNAIYFNSLWEKQFEKKYTFEEDFFVDKNKKVKCKMMSTELEKPLKYFENEKFFIVEFPYADSNFSAFFIVPKEEIKTLFPLKYSEIENSIDSMSFEKFDRISFPKFKLEKKYLLNDILIKMGMKESFTPDADFSFITDFSDLYISNVIHQSFLKVDEEGSEAAAATGVIIVKETAVMSKRILKIDKPFLFIIMEKQTGNMLFIAKVENPQFEE</sequence>
<dbReference type="AlphaFoldDB" id="A0A7C3N9J6"/>
<gene>
    <name evidence="3" type="ORF">ENS15_05800</name>
</gene>
<dbReference type="CDD" id="cd19591">
    <property type="entry name" value="serpin_like"/>
    <property type="match status" value="1"/>
</dbReference>
<feature type="domain" description="Serpin" evidence="2">
    <location>
        <begin position="44"/>
        <end position="400"/>
    </location>
</feature>
<dbReference type="SUPFAM" id="SSF56574">
    <property type="entry name" value="Serpins"/>
    <property type="match status" value="1"/>
</dbReference>
<comment type="caution">
    <text evidence="3">The sequence shown here is derived from an EMBL/GenBank/DDBJ whole genome shotgun (WGS) entry which is preliminary data.</text>
</comment>
<accession>A0A7C3N9J6</accession>
<evidence type="ECO:0000256" key="1">
    <source>
        <dbReference type="RuleBase" id="RU000411"/>
    </source>
</evidence>
<organism evidence="3">
    <name type="scientific">candidate division WOR-3 bacterium</name>
    <dbReference type="NCBI Taxonomy" id="2052148"/>
    <lineage>
        <taxon>Bacteria</taxon>
        <taxon>Bacteria division WOR-3</taxon>
    </lineage>
</organism>
<dbReference type="InterPro" id="IPR023796">
    <property type="entry name" value="Serpin_dom"/>
</dbReference>
<dbReference type="PANTHER" id="PTHR11461">
    <property type="entry name" value="SERINE PROTEASE INHIBITOR, SERPIN"/>
    <property type="match status" value="1"/>
</dbReference>
<dbReference type="InterPro" id="IPR042178">
    <property type="entry name" value="Serpin_sf_1"/>
</dbReference>
<reference evidence="3" key="1">
    <citation type="journal article" date="2020" name="mSystems">
        <title>Genome- and Community-Level Interaction Insights into Carbon Utilization and Element Cycling Functions of Hydrothermarchaeota in Hydrothermal Sediment.</title>
        <authorList>
            <person name="Zhou Z."/>
            <person name="Liu Y."/>
            <person name="Xu W."/>
            <person name="Pan J."/>
            <person name="Luo Z.H."/>
            <person name="Li M."/>
        </authorList>
    </citation>
    <scope>NUCLEOTIDE SEQUENCE [LARGE SCALE GENOMIC DNA]</scope>
    <source>
        <strain evidence="3">SpSt-464</strain>
    </source>
</reference>
<dbReference type="SMART" id="SM00093">
    <property type="entry name" value="SERPIN"/>
    <property type="match status" value="1"/>
</dbReference>
<dbReference type="GO" id="GO:0005615">
    <property type="term" value="C:extracellular space"/>
    <property type="evidence" value="ECO:0007669"/>
    <property type="project" value="InterPro"/>
</dbReference>
<protein>
    <submittedName>
        <fullName evidence="3">Serpin family protein</fullName>
    </submittedName>
</protein>
<proteinExistence type="inferred from homology"/>